<accession>A0A0L7L213</accession>
<evidence type="ECO:0000313" key="1">
    <source>
        <dbReference type="EMBL" id="KOB69470.1"/>
    </source>
</evidence>
<dbReference type="STRING" id="104452.A0A0L7L213"/>
<gene>
    <name evidence="1" type="ORF">OBRU01_16818</name>
</gene>
<feature type="non-terminal residue" evidence="1">
    <location>
        <position position="1"/>
    </location>
</feature>
<evidence type="ECO:0000313" key="2">
    <source>
        <dbReference type="Proteomes" id="UP000037510"/>
    </source>
</evidence>
<organism evidence="1 2">
    <name type="scientific">Operophtera brumata</name>
    <name type="common">Winter moth</name>
    <name type="synonym">Phalaena brumata</name>
    <dbReference type="NCBI Taxonomy" id="104452"/>
    <lineage>
        <taxon>Eukaryota</taxon>
        <taxon>Metazoa</taxon>
        <taxon>Ecdysozoa</taxon>
        <taxon>Arthropoda</taxon>
        <taxon>Hexapoda</taxon>
        <taxon>Insecta</taxon>
        <taxon>Pterygota</taxon>
        <taxon>Neoptera</taxon>
        <taxon>Endopterygota</taxon>
        <taxon>Lepidoptera</taxon>
        <taxon>Glossata</taxon>
        <taxon>Ditrysia</taxon>
        <taxon>Geometroidea</taxon>
        <taxon>Geometridae</taxon>
        <taxon>Larentiinae</taxon>
        <taxon>Operophtera</taxon>
    </lineage>
</organism>
<sequence>MKAYRELLLPGHAVYATPENLDKYKTDEKKTKSEDAFSSPFVNRTVRCLSYLVLQITMSKIEPWTLEPWHVRASFRKAGFVVPEHTILMPPVEIKGPDLTLQEKDYLRICRSFYVLLNVSILTI</sequence>
<reference evidence="1 2" key="1">
    <citation type="journal article" date="2015" name="Genome Biol. Evol.">
        <title>The genome of winter moth (Operophtera brumata) provides a genomic perspective on sexual dimorphism and phenology.</title>
        <authorList>
            <person name="Derks M.F."/>
            <person name="Smit S."/>
            <person name="Salis L."/>
            <person name="Schijlen E."/>
            <person name="Bossers A."/>
            <person name="Mateman C."/>
            <person name="Pijl A.S."/>
            <person name="de Ridder D."/>
            <person name="Groenen M.A."/>
            <person name="Visser M.E."/>
            <person name="Megens H.J."/>
        </authorList>
    </citation>
    <scope>NUCLEOTIDE SEQUENCE [LARGE SCALE GENOMIC DNA]</scope>
    <source>
        <strain evidence="1">WM2013NL</strain>
        <tissue evidence="1">Head and thorax</tissue>
    </source>
</reference>
<protein>
    <submittedName>
        <fullName evidence="1">39S ribosomal protein L9, mitochondrial</fullName>
    </submittedName>
</protein>
<keyword evidence="1" id="KW-0687">Ribonucleoprotein</keyword>
<dbReference type="AlphaFoldDB" id="A0A0L7L213"/>
<keyword evidence="2" id="KW-1185">Reference proteome</keyword>
<dbReference type="Proteomes" id="UP000037510">
    <property type="component" value="Unassembled WGS sequence"/>
</dbReference>
<comment type="caution">
    <text evidence="1">The sequence shown here is derived from an EMBL/GenBank/DDBJ whole genome shotgun (WGS) entry which is preliminary data.</text>
</comment>
<feature type="non-terminal residue" evidence="1">
    <location>
        <position position="124"/>
    </location>
</feature>
<dbReference type="GO" id="GO:0005840">
    <property type="term" value="C:ribosome"/>
    <property type="evidence" value="ECO:0007669"/>
    <property type="project" value="UniProtKB-KW"/>
</dbReference>
<name>A0A0L7L213_OPEBR</name>
<keyword evidence="1" id="KW-0689">Ribosomal protein</keyword>
<proteinExistence type="predicted"/>
<dbReference type="EMBL" id="JTDY01003495">
    <property type="protein sequence ID" value="KOB69470.1"/>
    <property type="molecule type" value="Genomic_DNA"/>
</dbReference>